<name>A0A0D9P1H6_METAN</name>
<feature type="compositionally biased region" description="Polar residues" evidence="1">
    <location>
        <begin position="108"/>
        <end position="125"/>
    </location>
</feature>
<feature type="region of interest" description="Disordered" evidence="1">
    <location>
        <begin position="105"/>
        <end position="141"/>
    </location>
</feature>
<dbReference type="Proteomes" id="UP000054544">
    <property type="component" value="Unassembled WGS sequence"/>
</dbReference>
<evidence type="ECO:0000313" key="3">
    <source>
        <dbReference type="Proteomes" id="UP000054544"/>
    </source>
</evidence>
<reference evidence="3" key="1">
    <citation type="journal article" date="2014" name="BMC Genomics">
        <title>The genome sequence of the biocontrol fungus Metarhizium anisopliae and comparative genomics of Metarhizium species.</title>
        <authorList>
            <person name="Pattemore J.A."/>
            <person name="Hane J.K."/>
            <person name="Williams A.H."/>
            <person name="Wilson B.A."/>
            <person name="Stodart B.J."/>
            <person name="Ash G.J."/>
        </authorList>
    </citation>
    <scope>NUCLEOTIDE SEQUENCE [LARGE SCALE GENOMIC DNA]</scope>
    <source>
        <strain evidence="3">BRIP 53293</strain>
    </source>
</reference>
<proteinExistence type="predicted"/>
<feature type="region of interest" description="Disordered" evidence="1">
    <location>
        <begin position="192"/>
        <end position="213"/>
    </location>
</feature>
<dbReference type="AlphaFoldDB" id="A0A0D9P1H6"/>
<dbReference type="OrthoDB" id="4940299at2759"/>
<gene>
    <name evidence="2" type="ORF">H634G_04205</name>
</gene>
<evidence type="ECO:0000256" key="1">
    <source>
        <dbReference type="SAM" id="MobiDB-lite"/>
    </source>
</evidence>
<organism evidence="2 3">
    <name type="scientific">Metarhizium anisopliae BRIP 53293</name>
    <dbReference type="NCBI Taxonomy" id="1291518"/>
    <lineage>
        <taxon>Eukaryota</taxon>
        <taxon>Fungi</taxon>
        <taxon>Dikarya</taxon>
        <taxon>Ascomycota</taxon>
        <taxon>Pezizomycotina</taxon>
        <taxon>Sordariomycetes</taxon>
        <taxon>Hypocreomycetidae</taxon>
        <taxon>Hypocreales</taxon>
        <taxon>Clavicipitaceae</taxon>
        <taxon>Metarhizium</taxon>
    </lineage>
</organism>
<sequence length="253" mass="26566">MAAGSGGNGKSLRSNYDQVSSKAGAERLAGRNQSDVCPKSPLLIMNPQETQLLSGGNGPQSLWVETPFPVPRPDIFKSSPTVPFSLQEYLNDENGLERCIAGMPGQDRCSSSQERQAGQQASQLDTHCPSPVAVADPATNTGFSDSEYIEVDHAGLASARGYEAAATTTTDGLGGMERNEVTSLDSWSTLSGAPLAGSSSSSSSTHSSSHSLLDPSYAPCSNSLRYESLHRQLQEAGLAGLGDGTNSIQLYHR</sequence>
<evidence type="ECO:0000313" key="2">
    <source>
        <dbReference type="EMBL" id="KJK79966.1"/>
    </source>
</evidence>
<dbReference type="EMBL" id="KE384729">
    <property type="protein sequence ID" value="KJK79966.1"/>
    <property type="molecule type" value="Genomic_DNA"/>
</dbReference>
<accession>A0A0D9P1H6</accession>
<keyword evidence="3" id="KW-1185">Reference proteome</keyword>
<feature type="compositionally biased region" description="Polar residues" evidence="1">
    <location>
        <begin position="11"/>
        <end position="21"/>
    </location>
</feature>
<feature type="region of interest" description="Disordered" evidence="1">
    <location>
        <begin position="1"/>
        <end position="41"/>
    </location>
</feature>
<protein>
    <submittedName>
        <fullName evidence="2">Uncharacterized protein</fullName>
    </submittedName>
</protein>